<evidence type="ECO:0000313" key="2">
    <source>
        <dbReference type="Proteomes" id="UP001159363"/>
    </source>
</evidence>
<dbReference type="Pfam" id="PF16062">
    <property type="entry name" value="MavL-like"/>
    <property type="match status" value="1"/>
</dbReference>
<dbReference type="Proteomes" id="UP001159363">
    <property type="component" value="Chromosome 10"/>
</dbReference>
<reference evidence="1 2" key="1">
    <citation type="submission" date="2023-02" db="EMBL/GenBank/DDBJ databases">
        <title>LHISI_Scaffold_Assembly.</title>
        <authorList>
            <person name="Stuart O.P."/>
            <person name="Cleave R."/>
            <person name="Magrath M.J.L."/>
            <person name="Mikheyev A.S."/>
        </authorList>
    </citation>
    <scope>NUCLEOTIDE SEQUENCE [LARGE SCALE GENOMIC DNA]</scope>
    <source>
        <strain evidence="1">Daus_M_001</strain>
        <tissue evidence="1">Leg muscle</tissue>
    </source>
</reference>
<keyword evidence="2" id="KW-1185">Reference proteome</keyword>
<proteinExistence type="predicted"/>
<sequence>MAHQEDSTALPRIPTLQSGTPLCEYLKHCVGVVSPPDTSLEQFLENTLEFSRPFPIQSHHINSAYPILHESVLSLYVNFLVHKKLNGTAMEKVVYTNMGIVDLVQRFLEKRSVAFFGKHDTYLLLNGKKGKGSWEDIGKDNKEKPPLVLVNCLSYEEMKLSAFLSVSSHSVFINNGNRKNCGQIMPPSDLQRHGVIIGLIGARLSHPDYMEWQEIMVTKSQNVAKNGYGPSNIPGFVALSQQIAYSWRNLWSQFYGISPHLPLYEDVEGKVEAKVKPEQTRYVQLPKDVGIFDNLIYKKRLSASIEMLLLEAEFRAIEKNTTAYIHIVGIGLGVWKVSKHQEKVFLATFAECVGRLQERITHVSDIHFGWFSETSCGSISNGGKFECGIRVAFSKRPPHTKLSDVDSGKLLIVSYAWDGNAFPGNEFWLGKLSSTGDSAAACSSQITELHNPVINSSRVCGSNLHIASPQWGVLHIADYARKKLAERHQE</sequence>
<dbReference type="InterPro" id="IPR032063">
    <property type="entry name" value="MavL-like"/>
</dbReference>
<comment type="caution">
    <text evidence="1">The sequence shown here is derived from an EMBL/GenBank/DDBJ whole genome shotgun (WGS) entry which is preliminary data.</text>
</comment>
<dbReference type="EMBL" id="JARBHB010000011">
    <property type="protein sequence ID" value="KAJ8872661.1"/>
    <property type="molecule type" value="Genomic_DNA"/>
</dbReference>
<protein>
    <submittedName>
        <fullName evidence="1">Uncharacterized protein</fullName>
    </submittedName>
</protein>
<evidence type="ECO:0000313" key="1">
    <source>
        <dbReference type="EMBL" id="KAJ8872661.1"/>
    </source>
</evidence>
<gene>
    <name evidence="1" type="ORF">PR048_026272</name>
</gene>
<name>A0ABQ9GKV6_9NEOP</name>
<organism evidence="1 2">
    <name type="scientific">Dryococelus australis</name>
    <dbReference type="NCBI Taxonomy" id="614101"/>
    <lineage>
        <taxon>Eukaryota</taxon>
        <taxon>Metazoa</taxon>
        <taxon>Ecdysozoa</taxon>
        <taxon>Arthropoda</taxon>
        <taxon>Hexapoda</taxon>
        <taxon>Insecta</taxon>
        <taxon>Pterygota</taxon>
        <taxon>Neoptera</taxon>
        <taxon>Polyneoptera</taxon>
        <taxon>Phasmatodea</taxon>
        <taxon>Verophasmatodea</taxon>
        <taxon>Anareolatae</taxon>
        <taxon>Phasmatidae</taxon>
        <taxon>Eurycanthinae</taxon>
        <taxon>Dryococelus</taxon>
    </lineage>
</organism>
<accession>A0ABQ9GKV6</accession>